<sequence>MTLAFIYFNMLRYSLYSLITSESEIRFSE</sequence>
<protein>
    <submittedName>
        <fullName evidence="1">Uncharacterized protein</fullName>
    </submittedName>
</protein>
<organism evidence="1">
    <name type="scientific">virus sp. ctML55</name>
    <dbReference type="NCBI Taxonomy" id="2827627"/>
    <lineage>
        <taxon>Viruses</taxon>
    </lineage>
</organism>
<dbReference type="EMBL" id="BK059105">
    <property type="protein sequence ID" value="DAE31190.1"/>
    <property type="molecule type" value="Genomic_DNA"/>
</dbReference>
<proteinExistence type="predicted"/>
<name>A0A8S5RIH3_9VIRU</name>
<reference evidence="1" key="1">
    <citation type="journal article" date="2021" name="Proc. Natl. Acad. Sci. U.S.A.">
        <title>A Catalog of Tens of Thousands of Viruses from Human Metagenomes Reveals Hidden Associations with Chronic Diseases.</title>
        <authorList>
            <person name="Tisza M.J."/>
            <person name="Buck C.B."/>
        </authorList>
    </citation>
    <scope>NUCLEOTIDE SEQUENCE</scope>
    <source>
        <strain evidence="1">CtML55</strain>
    </source>
</reference>
<accession>A0A8S5RIH3</accession>
<evidence type="ECO:0000313" key="1">
    <source>
        <dbReference type="EMBL" id="DAE31190.1"/>
    </source>
</evidence>